<name>A0A366GE61_9GAMM</name>
<dbReference type="RefSeq" id="WP_113863900.1">
    <property type="nucleotide sequence ID" value="NZ_QNRO01000024.1"/>
</dbReference>
<proteinExistence type="predicted"/>
<comment type="caution">
    <text evidence="1">The sequence shown here is derived from an EMBL/GenBank/DDBJ whole genome shotgun (WGS) entry which is preliminary data.</text>
</comment>
<gene>
    <name evidence="1" type="ORF">DET50_12454</name>
</gene>
<evidence type="ECO:0000313" key="2">
    <source>
        <dbReference type="Proteomes" id="UP000252995"/>
    </source>
</evidence>
<reference evidence="1 2" key="1">
    <citation type="submission" date="2018-06" db="EMBL/GenBank/DDBJ databases">
        <title>Freshwater and sediment microbial communities from various areas in North America, analyzing microbe dynamics in response to fracking.</title>
        <authorList>
            <person name="Lamendella R."/>
        </authorList>
    </citation>
    <scope>NUCLEOTIDE SEQUENCE [LARGE SCALE GENOMIC DNA]</scope>
    <source>
        <strain evidence="1 2">114J</strain>
    </source>
</reference>
<protein>
    <submittedName>
        <fullName evidence="1">Uncharacterized protein</fullName>
    </submittedName>
</protein>
<dbReference type="EMBL" id="QNRO01000024">
    <property type="protein sequence ID" value="RBP25061.1"/>
    <property type="molecule type" value="Genomic_DNA"/>
</dbReference>
<evidence type="ECO:0000313" key="1">
    <source>
        <dbReference type="EMBL" id="RBP25061.1"/>
    </source>
</evidence>
<dbReference type="Proteomes" id="UP000252995">
    <property type="component" value="Unassembled WGS sequence"/>
</dbReference>
<sequence length="460" mass="52367">MVAQESLSSPTEPINGKHLKQLALVLESVLGAGAVKDIDLAYLMNVPLSKLSELKKARSSIEQLRQSGASQSAESDDATLGEDVGDTYLRPHQAILTRLLLRHPQYAPLAMVAEPTDVFELINPYIPVPGSSESRKNGRQRKSGFAPLFGRSYVTSYKLLSQEAIASGGSLPVIRLQMLVVGKFAEIFVNLLLRYAAMRNELSRLDFSDLQCCGWKVLRDKDSHTSWMDDNLYSEFALELDTQWREWFEHNYLAVLRDEALSRDIDPEKAISRGNWTNRHEVTSAKLSEYGFRTQPILGSKDSLFAVFRESFELTSSEAYWALGLQIKAFYRYRGQPKQRIDAPTSILIRYLNRYPDDIGLFIPKPASGNEILQVIQSLEPTFRVGQLAPLFGASRVMSYDFAREDQACPFFARRLASIFRQQNARGEPIYDRLRECVEDELRARKIDSVRFWSDGRWHH</sequence>
<accession>A0A366GE61</accession>
<organism evidence="1 2">
    <name type="scientific">Marinobacter pelagius</name>
    <dbReference type="NCBI Taxonomy" id="379482"/>
    <lineage>
        <taxon>Bacteria</taxon>
        <taxon>Pseudomonadati</taxon>
        <taxon>Pseudomonadota</taxon>
        <taxon>Gammaproteobacteria</taxon>
        <taxon>Pseudomonadales</taxon>
        <taxon>Marinobacteraceae</taxon>
        <taxon>Marinobacter</taxon>
    </lineage>
</organism>
<dbReference type="OrthoDB" id="6362648at2"/>
<dbReference type="AlphaFoldDB" id="A0A366GE61"/>